<protein>
    <recommendedName>
        <fullName evidence="4">PH domain-containing protein</fullName>
    </recommendedName>
</protein>
<dbReference type="EMBL" id="MLCA01000003">
    <property type="protein sequence ID" value="MEE7490719.1"/>
    <property type="molecule type" value="Genomic_DNA"/>
</dbReference>
<reference evidence="2 3" key="1">
    <citation type="journal article" date="2012" name="Genet. Mol. Biol.">
        <title>Analysis of 16S rRNA and mxaF genes revealing insights into Methylobacterium niche-specific plant association.</title>
        <authorList>
            <person name="Dourado M.N."/>
            <person name="Andreote F.D."/>
            <person name="Dini-Andreote F."/>
            <person name="Conti R."/>
            <person name="Araujo J.M."/>
            <person name="Araujo W.L."/>
        </authorList>
    </citation>
    <scope>NUCLEOTIDE SEQUENCE [LARGE SCALE GENOMIC DNA]</scope>
    <source>
        <strain evidence="2 3">TC3-10</strain>
    </source>
</reference>
<proteinExistence type="predicted"/>
<keyword evidence="1" id="KW-1133">Transmembrane helix</keyword>
<sequence>MTPGSFAEFEAYAGVAFFGLCAVLIFPKLFQSKPVVSVGPRGIYDRRLSTDWIPWETIRSVMPMQIQRQRMLVLEIDPAADAHLPWTKGARRKAKLNRVFGRSGYWMTAADLRGGFPALAEAVSAARRGA</sequence>
<keyword evidence="3" id="KW-1185">Reference proteome</keyword>
<keyword evidence="1" id="KW-0812">Transmembrane</keyword>
<dbReference type="InterPro" id="IPR048136">
    <property type="entry name" value="STM3941-like"/>
</dbReference>
<evidence type="ECO:0008006" key="4">
    <source>
        <dbReference type="Google" id="ProtNLM"/>
    </source>
</evidence>
<keyword evidence="1" id="KW-0472">Membrane</keyword>
<accession>A0ABU7TLQ6</accession>
<gene>
    <name evidence="2" type="ORF">MOTC310_09665</name>
</gene>
<evidence type="ECO:0000256" key="1">
    <source>
        <dbReference type="SAM" id="Phobius"/>
    </source>
</evidence>
<name>A0ABU7TLQ6_9HYPH</name>
<dbReference type="NCBIfam" id="NF041635">
    <property type="entry name" value="STM3941_fam"/>
    <property type="match status" value="1"/>
</dbReference>
<dbReference type="Proteomes" id="UP001355206">
    <property type="component" value="Unassembled WGS sequence"/>
</dbReference>
<evidence type="ECO:0000313" key="3">
    <source>
        <dbReference type="Proteomes" id="UP001355206"/>
    </source>
</evidence>
<feature type="transmembrane region" description="Helical" evidence="1">
    <location>
        <begin position="12"/>
        <end position="30"/>
    </location>
</feature>
<comment type="caution">
    <text evidence="2">The sequence shown here is derived from an EMBL/GenBank/DDBJ whole genome shotgun (WGS) entry which is preliminary data.</text>
</comment>
<evidence type="ECO:0000313" key="2">
    <source>
        <dbReference type="EMBL" id="MEE7490719.1"/>
    </source>
</evidence>
<organism evidence="2 3">
    <name type="scientific">Methylobacterium oryzae</name>
    <dbReference type="NCBI Taxonomy" id="334852"/>
    <lineage>
        <taxon>Bacteria</taxon>
        <taxon>Pseudomonadati</taxon>
        <taxon>Pseudomonadota</taxon>
        <taxon>Alphaproteobacteria</taxon>
        <taxon>Hyphomicrobiales</taxon>
        <taxon>Methylobacteriaceae</taxon>
        <taxon>Methylobacterium</taxon>
    </lineage>
</organism>